<accession>A0A0A9CK45</accession>
<protein>
    <recommendedName>
        <fullName evidence="1">Helitron helicase-like domain-containing protein</fullName>
    </recommendedName>
</protein>
<evidence type="ECO:0000259" key="1">
    <source>
        <dbReference type="Pfam" id="PF14214"/>
    </source>
</evidence>
<name>A0A0A9CK45_ARUDO</name>
<feature type="domain" description="Helitron helicase-like" evidence="1">
    <location>
        <begin position="4"/>
        <end position="94"/>
    </location>
</feature>
<dbReference type="PANTHER" id="PTHR45786:SF74">
    <property type="entry name" value="ATP-DEPENDENT DNA HELICASE"/>
    <property type="match status" value="1"/>
</dbReference>
<sequence>MLEFVRRHMHYRLNEPNPFTCYGILSDQIIVDSYLTIEGSRLWFIADHQKELRSESVQGISDAIDKGMVSGDSVGNRVLLPVSFTNDRRYHVMNY</sequence>
<proteinExistence type="predicted"/>
<dbReference type="AlphaFoldDB" id="A0A0A9CK45"/>
<dbReference type="EMBL" id="GBRH01221271">
    <property type="protein sequence ID" value="JAD76624.1"/>
    <property type="molecule type" value="Transcribed_RNA"/>
</dbReference>
<organism evidence="2">
    <name type="scientific">Arundo donax</name>
    <name type="common">Giant reed</name>
    <name type="synonym">Donax arundinaceus</name>
    <dbReference type="NCBI Taxonomy" id="35708"/>
    <lineage>
        <taxon>Eukaryota</taxon>
        <taxon>Viridiplantae</taxon>
        <taxon>Streptophyta</taxon>
        <taxon>Embryophyta</taxon>
        <taxon>Tracheophyta</taxon>
        <taxon>Spermatophyta</taxon>
        <taxon>Magnoliopsida</taxon>
        <taxon>Liliopsida</taxon>
        <taxon>Poales</taxon>
        <taxon>Poaceae</taxon>
        <taxon>PACMAD clade</taxon>
        <taxon>Arundinoideae</taxon>
        <taxon>Arundineae</taxon>
        <taxon>Arundo</taxon>
    </lineage>
</organism>
<dbReference type="PANTHER" id="PTHR45786">
    <property type="entry name" value="DNA BINDING PROTEIN-LIKE"/>
    <property type="match status" value="1"/>
</dbReference>
<dbReference type="Pfam" id="PF14214">
    <property type="entry name" value="Helitron_like_N"/>
    <property type="match status" value="1"/>
</dbReference>
<dbReference type="InterPro" id="IPR025476">
    <property type="entry name" value="Helitron_helicase-like"/>
</dbReference>
<reference evidence="2" key="1">
    <citation type="submission" date="2014-09" db="EMBL/GenBank/DDBJ databases">
        <authorList>
            <person name="Magalhaes I.L.F."/>
            <person name="Oliveira U."/>
            <person name="Santos F.R."/>
            <person name="Vidigal T.H.D.A."/>
            <person name="Brescovit A.D."/>
            <person name="Santos A.J."/>
        </authorList>
    </citation>
    <scope>NUCLEOTIDE SEQUENCE</scope>
    <source>
        <tissue evidence="2">Shoot tissue taken approximately 20 cm above the soil surface</tissue>
    </source>
</reference>
<evidence type="ECO:0000313" key="2">
    <source>
        <dbReference type="EMBL" id="JAD76624.1"/>
    </source>
</evidence>
<reference evidence="2" key="2">
    <citation type="journal article" date="2015" name="Data Brief">
        <title>Shoot transcriptome of the giant reed, Arundo donax.</title>
        <authorList>
            <person name="Barrero R.A."/>
            <person name="Guerrero F.D."/>
            <person name="Moolhuijzen P."/>
            <person name="Goolsby J.A."/>
            <person name="Tidwell J."/>
            <person name="Bellgard S.E."/>
            <person name="Bellgard M.I."/>
        </authorList>
    </citation>
    <scope>NUCLEOTIDE SEQUENCE</scope>
    <source>
        <tissue evidence="2">Shoot tissue taken approximately 20 cm above the soil surface</tissue>
    </source>
</reference>